<dbReference type="Proteomes" id="UP001165083">
    <property type="component" value="Unassembled WGS sequence"/>
</dbReference>
<reference evidence="1" key="1">
    <citation type="submission" date="2023-04" db="EMBL/GenBank/DDBJ databases">
        <title>Phytophthora lilii NBRC 32176.</title>
        <authorList>
            <person name="Ichikawa N."/>
            <person name="Sato H."/>
            <person name="Tonouchi N."/>
        </authorList>
    </citation>
    <scope>NUCLEOTIDE SEQUENCE</scope>
    <source>
        <strain evidence="1">NBRC 32176</strain>
    </source>
</reference>
<sequence length="581" mass="66219">MRLEDPLYHASLTRKRKLADPSEGDYADRTKQRLEDSFEFDTSTSTSLDQVNSKNRLLWSIFKNEAVLESAGLKKKIIPILKSMEFIDLVKDRDYIDLFTNEYTTKLAKVFEPRDGEARHGIKIGIDEDMNSSLINADNDAKKILMDYYSKIASEGVRIPFRLKPIVDTKSGVKANQNYYYSEPTAAKPFYIRNHENKPVSGKVFNDLMKTIRWMDTFNSLMTGFEDIEQYVYENDDPPLKKNFEANLQLLNRAILDNTNRQMHQLESNPLRGNNSKSARSALKAATAAMKATKAVYQIKAKSYSDAKNYTEVDQFSDRQDKRTVRQTVNSMVDQVRTTGVGSGVERKLQGRGLRGAGVAPLKGVVRRGRTYNLNEIQGLTTPTAYIYRQLSSKYIRIPDLDNKTLVIIQPNRRKCGPKRVISDPLQSMIRTLAFKQHIDQAEYDKLSIDDKKLFKEILAITHLQYNFHDRVEDPLESLKAEYDKLKGELELGNDNLSIIKQLKSLSVDISAGSYGDNADLNVAELKAIIRDRQQKTQTAVWATDLDKSIRKVDASTQTEGGRVWAYTSKKKNKTVKTFAI</sequence>
<name>A0A9W6XLA4_9STRA</name>
<organism evidence="1 2">
    <name type="scientific">Phytophthora lilii</name>
    <dbReference type="NCBI Taxonomy" id="2077276"/>
    <lineage>
        <taxon>Eukaryota</taxon>
        <taxon>Sar</taxon>
        <taxon>Stramenopiles</taxon>
        <taxon>Oomycota</taxon>
        <taxon>Peronosporomycetes</taxon>
        <taxon>Peronosporales</taxon>
        <taxon>Peronosporaceae</taxon>
        <taxon>Phytophthora</taxon>
    </lineage>
</organism>
<dbReference type="OrthoDB" id="128115at2759"/>
<gene>
    <name evidence="1" type="ORF">Plil01_001661400</name>
</gene>
<proteinExistence type="predicted"/>
<dbReference type="AlphaFoldDB" id="A0A9W6XLA4"/>
<dbReference type="EMBL" id="BSXW01002124">
    <property type="protein sequence ID" value="GMF40976.1"/>
    <property type="molecule type" value="Genomic_DNA"/>
</dbReference>
<keyword evidence="2" id="KW-1185">Reference proteome</keyword>
<accession>A0A9W6XLA4</accession>
<evidence type="ECO:0000313" key="2">
    <source>
        <dbReference type="Proteomes" id="UP001165083"/>
    </source>
</evidence>
<comment type="caution">
    <text evidence="1">The sequence shown here is derived from an EMBL/GenBank/DDBJ whole genome shotgun (WGS) entry which is preliminary data.</text>
</comment>
<protein>
    <submittedName>
        <fullName evidence="1">Unnamed protein product</fullName>
    </submittedName>
</protein>
<evidence type="ECO:0000313" key="1">
    <source>
        <dbReference type="EMBL" id="GMF40976.1"/>
    </source>
</evidence>